<dbReference type="PANTHER" id="PTHR38811:SF1">
    <property type="entry name" value="UPF0284 PROTEIN SLL1500"/>
    <property type="match status" value="1"/>
</dbReference>
<organism evidence="3">
    <name type="scientific">Ignisphaera aggregans</name>
    <dbReference type="NCBI Taxonomy" id="334771"/>
    <lineage>
        <taxon>Archaea</taxon>
        <taxon>Thermoproteota</taxon>
        <taxon>Thermoprotei</taxon>
        <taxon>Desulfurococcales</taxon>
        <taxon>Desulfurococcaceae</taxon>
        <taxon>Ignisphaera</taxon>
    </lineage>
</organism>
<dbReference type="InterPro" id="IPR003200">
    <property type="entry name" value="Nict_dMeBzImd_PRibTrfase"/>
</dbReference>
<dbReference type="SUPFAM" id="SSF52733">
    <property type="entry name" value="Nicotinate mononucleotide:5,6-dimethylbenzimidazole phosphoribosyltransferase (CobT)"/>
    <property type="match status" value="1"/>
</dbReference>
<dbReference type="NCBIfam" id="TIGR00303">
    <property type="entry name" value="nicotinate mononucleotide-dependent phosphoribosyltransferase CobT"/>
    <property type="match status" value="1"/>
</dbReference>
<name>A0A7J3N0B0_9CREN</name>
<dbReference type="EMBL" id="DTDH01000215">
    <property type="protein sequence ID" value="HGT99282.1"/>
    <property type="molecule type" value="Genomic_DNA"/>
</dbReference>
<dbReference type="Pfam" id="PF02277">
    <property type="entry name" value="DBI_PRT"/>
    <property type="match status" value="1"/>
</dbReference>
<protein>
    <recommendedName>
        <fullName evidence="1">UPF0284 protein ENT99_01740</fullName>
    </recommendedName>
</protein>
<comment type="caution">
    <text evidence="3">The sequence shown here is derived from an EMBL/GenBank/DDBJ whole genome shotgun (WGS) entry which is preliminary data.</text>
</comment>
<gene>
    <name evidence="2" type="ORF">ENT99_01740</name>
    <name evidence="3" type="ORF">ENU64_07665</name>
</gene>
<dbReference type="NCBIfam" id="NF003372">
    <property type="entry name" value="PRK04447.1-5"/>
    <property type="match status" value="1"/>
</dbReference>
<dbReference type="Gene3D" id="3.40.50.10210">
    <property type="match status" value="1"/>
</dbReference>
<proteinExistence type="inferred from homology"/>
<dbReference type="CDD" id="cd02439">
    <property type="entry name" value="DMB-PRT_CobT"/>
    <property type="match status" value="1"/>
</dbReference>
<dbReference type="GO" id="GO:0008939">
    <property type="term" value="F:nicotinate-nucleotide-dimethylbenzimidazole phosphoribosyltransferase activity"/>
    <property type="evidence" value="ECO:0007669"/>
    <property type="project" value="InterPro"/>
</dbReference>
<evidence type="ECO:0000256" key="1">
    <source>
        <dbReference type="HAMAP-Rule" id="MF_01086"/>
    </source>
</evidence>
<dbReference type="InterPro" id="IPR002805">
    <property type="entry name" value="Nict_dMeBzImd_PRibTrfase_arc"/>
</dbReference>
<dbReference type="EMBL" id="DTAU01000040">
    <property type="protein sequence ID" value="HFQ78411.1"/>
    <property type="molecule type" value="Genomic_DNA"/>
</dbReference>
<dbReference type="AlphaFoldDB" id="A0A7J3N0B0"/>
<comment type="similarity">
    <text evidence="1">Belongs to the UPF0284 family.</text>
</comment>
<evidence type="ECO:0000313" key="2">
    <source>
        <dbReference type="EMBL" id="HFQ78411.1"/>
    </source>
</evidence>
<dbReference type="HAMAP" id="MF_01086">
    <property type="entry name" value="UPF0284"/>
    <property type="match status" value="1"/>
</dbReference>
<dbReference type="PANTHER" id="PTHR38811">
    <property type="match status" value="1"/>
</dbReference>
<evidence type="ECO:0000313" key="3">
    <source>
        <dbReference type="EMBL" id="HGT99282.1"/>
    </source>
</evidence>
<reference evidence="3" key="1">
    <citation type="journal article" date="2020" name="mSystems">
        <title>Genome- and Community-Level Interaction Insights into Carbon Utilization and Element Cycling Functions of Hydrothermarchaeota in Hydrothermal Sediment.</title>
        <authorList>
            <person name="Zhou Z."/>
            <person name="Liu Y."/>
            <person name="Xu W."/>
            <person name="Pan J."/>
            <person name="Luo Z.H."/>
            <person name="Li M."/>
        </authorList>
    </citation>
    <scope>NUCLEOTIDE SEQUENCE [LARGE SCALE GENOMIC DNA]</scope>
    <source>
        <strain evidence="2">SpSt-629</strain>
        <strain evidence="3">SpSt-688</strain>
    </source>
</reference>
<sequence>MVKGFEVIYGDIPLDKIRYGKTLALYAIGSTMTSTIPNISIAGAMPIATLFTPALDVEYVHYGKPVTLDIIPTTPTGIPTPAIITRVSLQLSRTPFIIVNTGSYITPKMPVIDLPSRCVGGRIDVEDALPRGTSKKLFEEARSVGYMLGSATDVVLVGESIPSGTTTAMAILQGLGYNAYNLVSSSMKNNPVDLKRLVANKAIERLKSSRDPFTVNDVAGDPLHISVAGLALGALEAESFVILAGGTQMLAAIALMKAVSPEFRQDRMILATTRWIVMDKGREITSFIKSVAPQMSIVYSYLDFSDASFDGLRAYEEGFVKEGVGAGGTAFLAILKGIEVTDLVKAIYIEYERLVRQGG</sequence>
<dbReference type="InterPro" id="IPR036087">
    <property type="entry name" value="Nict_dMeBzImd_PRibTrfase_sf"/>
</dbReference>
<accession>A0A7J3N0B0</accession>